<comment type="caution">
    <text evidence="2">The sequence shown here is derived from an EMBL/GenBank/DDBJ whole genome shotgun (WGS) entry which is preliminary data.</text>
</comment>
<evidence type="ECO:0000313" key="2">
    <source>
        <dbReference type="EMBL" id="KAK3317066.1"/>
    </source>
</evidence>
<proteinExistence type="predicted"/>
<protein>
    <submittedName>
        <fullName evidence="2">Uncharacterized protein</fullName>
    </submittedName>
</protein>
<accession>A0AAE0I267</accession>
<reference evidence="2" key="1">
    <citation type="journal article" date="2023" name="Mol. Phylogenet. Evol.">
        <title>Genome-scale phylogeny and comparative genomics of the fungal order Sordariales.</title>
        <authorList>
            <person name="Hensen N."/>
            <person name="Bonometti L."/>
            <person name="Westerberg I."/>
            <person name="Brannstrom I.O."/>
            <person name="Guillou S."/>
            <person name="Cros-Aarteil S."/>
            <person name="Calhoun S."/>
            <person name="Haridas S."/>
            <person name="Kuo A."/>
            <person name="Mondo S."/>
            <person name="Pangilinan J."/>
            <person name="Riley R."/>
            <person name="LaButti K."/>
            <person name="Andreopoulos B."/>
            <person name="Lipzen A."/>
            <person name="Chen C."/>
            <person name="Yan M."/>
            <person name="Daum C."/>
            <person name="Ng V."/>
            <person name="Clum A."/>
            <person name="Steindorff A."/>
            <person name="Ohm R.A."/>
            <person name="Martin F."/>
            <person name="Silar P."/>
            <person name="Natvig D.O."/>
            <person name="Lalanne C."/>
            <person name="Gautier V."/>
            <person name="Ament-Velasquez S.L."/>
            <person name="Kruys A."/>
            <person name="Hutchinson M.I."/>
            <person name="Powell A.J."/>
            <person name="Barry K."/>
            <person name="Miller A.N."/>
            <person name="Grigoriev I.V."/>
            <person name="Debuchy R."/>
            <person name="Gladieux P."/>
            <person name="Hiltunen Thoren M."/>
            <person name="Johannesson H."/>
        </authorList>
    </citation>
    <scope>NUCLEOTIDE SEQUENCE</scope>
    <source>
        <strain evidence="2">CBS 118394</strain>
    </source>
</reference>
<feature type="compositionally biased region" description="Basic and acidic residues" evidence="1">
    <location>
        <begin position="40"/>
        <end position="50"/>
    </location>
</feature>
<sequence length="129" mass="14240">MFARREVAAEEVAEHHCHEHEGDHHKGHKHHPGHHHHHDHHDAHREEHHQSPHGWKPGAAEGLEGVGITSEREVLSQVRQFHGVQAQAQGSEEGEGERGSKGGGNFTLKGPVKLEPVHGHTETQAVLKG</sequence>
<feature type="compositionally biased region" description="Basic residues" evidence="1">
    <location>
        <begin position="25"/>
        <end position="39"/>
    </location>
</feature>
<keyword evidence="3" id="KW-1185">Reference proteome</keyword>
<evidence type="ECO:0000313" key="3">
    <source>
        <dbReference type="Proteomes" id="UP001283341"/>
    </source>
</evidence>
<dbReference type="AlphaFoldDB" id="A0AAE0I267"/>
<organism evidence="2 3">
    <name type="scientific">Apodospora peruviana</name>
    <dbReference type="NCBI Taxonomy" id="516989"/>
    <lineage>
        <taxon>Eukaryota</taxon>
        <taxon>Fungi</taxon>
        <taxon>Dikarya</taxon>
        <taxon>Ascomycota</taxon>
        <taxon>Pezizomycotina</taxon>
        <taxon>Sordariomycetes</taxon>
        <taxon>Sordariomycetidae</taxon>
        <taxon>Sordariales</taxon>
        <taxon>Lasiosphaeriaceae</taxon>
        <taxon>Apodospora</taxon>
    </lineage>
</organism>
<reference evidence="2" key="2">
    <citation type="submission" date="2023-06" db="EMBL/GenBank/DDBJ databases">
        <authorList>
            <consortium name="Lawrence Berkeley National Laboratory"/>
            <person name="Haridas S."/>
            <person name="Hensen N."/>
            <person name="Bonometti L."/>
            <person name="Westerberg I."/>
            <person name="Brannstrom I.O."/>
            <person name="Guillou S."/>
            <person name="Cros-Aarteil S."/>
            <person name="Calhoun S."/>
            <person name="Kuo A."/>
            <person name="Mondo S."/>
            <person name="Pangilinan J."/>
            <person name="Riley R."/>
            <person name="Labutti K."/>
            <person name="Andreopoulos B."/>
            <person name="Lipzen A."/>
            <person name="Chen C."/>
            <person name="Yanf M."/>
            <person name="Daum C."/>
            <person name="Ng V."/>
            <person name="Clum A."/>
            <person name="Steindorff A."/>
            <person name="Ohm R."/>
            <person name="Martin F."/>
            <person name="Silar P."/>
            <person name="Natvig D."/>
            <person name="Lalanne C."/>
            <person name="Gautier V."/>
            <person name="Ament-Velasquez S.L."/>
            <person name="Kruys A."/>
            <person name="Hutchinson M.I."/>
            <person name="Powell A.J."/>
            <person name="Barry K."/>
            <person name="Miller A.N."/>
            <person name="Grigoriev I.V."/>
            <person name="Debuchy R."/>
            <person name="Gladieux P."/>
            <person name="Thoren M.H."/>
            <person name="Johannesson H."/>
        </authorList>
    </citation>
    <scope>NUCLEOTIDE SEQUENCE</scope>
    <source>
        <strain evidence="2">CBS 118394</strain>
    </source>
</reference>
<name>A0AAE0I267_9PEZI</name>
<feature type="region of interest" description="Disordered" evidence="1">
    <location>
        <begin position="1"/>
        <end position="113"/>
    </location>
</feature>
<evidence type="ECO:0000256" key="1">
    <source>
        <dbReference type="SAM" id="MobiDB-lite"/>
    </source>
</evidence>
<dbReference type="EMBL" id="JAUEDM010000005">
    <property type="protein sequence ID" value="KAK3317066.1"/>
    <property type="molecule type" value="Genomic_DNA"/>
</dbReference>
<dbReference type="Proteomes" id="UP001283341">
    <property type="component" value="Unassembled WGS sequence"/>
</dbReference>
<feature type="compositionally biased region" description="Basic and acidic residues" evidence="1">
    <location>
        <begin position="1"/>
        <end position="24"/>
    </location>
</feature>
<gene>
    <name evidence="2" type="ORF">B0H66DRAFT_535301</name>
</gene>